<feature type="compositionally biased region" description="Low complexity" evidence="2">
    <location>
        <begin position="609"/>
        <end position="625"/>
    </location>
</feature>
<protein>
    <recommendedName>
        <fullName evidence="5">Retrotransposon gag domain-containing protein</fullName>
    </recommendedName>
</protein>
<comment type="caution">
    <text evidence="3">The sequence shown here is derived from an EMBL/GenBank/DDBJ whole genome shotgun (WGS) entry which is preliminary data.</text>
</comment>
<evidence type="ECO:0008006" key="5">
    <source>
        <dbReference type="Google" id="ProtNLM"/>
    </source>
</evidence>
<organism evidence="3 4">
    <name type="scientific">Orchesella dallaii</name>
    <dbReference type="NCBI Taxonomy" id="48710"/>
    <lineage>
        <taxon>Eukaryota</taxon>
        <taxon>Metazoa</taxon>
        <taxon>Ecdysozoa</taxon>
        <taxon>Arthropoda</taxon>
        <taxon>Hexapoda</taxon>
        <taxon>Collembola</taxon>
        <taxon>Entomobryomorpha</taxon>
        <taxon>Entomobryoidea</taxon>
        <taxon>Orchesellidae</taxon>
        <taxon>Orchesellinae</taxon>
        <taxon>Orchesella</taxon>
    </lineage>
</organism>
<feature type="coiled-coil region" evidence="1">
    <location>
        <begin position="104"/>
        <end position="131"/>
    </location>
</feature>
<keyword evidence="1" id="KW-0175">Coiled coil</keyword>
<accession>A0ABP1QTK5</accession>
<feature type="region of interest" description="Disordered" evidence="2">
    <location>
        <begin position="133"/>
        <end position="159"/>
    </location>
</feature>
<feature type="region of interest" description="Disordered" evidence="2">
    <location>
        <begin position="651"/>
        <end position="670"/>
    </location>
</feature>
<evidence type="ECO:0000313" key="3">
    <source>
        <dbReference type="EMBL" id="CAL8109743.1"/>
    </source>
</evidence>
<dbReference type="EMBL" id="CAXLJM020000041">
    <property type="protein sequence ID" value="CAL8109743.1"/>
    <property type="molecule type" value="Genomic_DNA"/>
</dbReference>
<gene>
    <name evidence="3" type="ORF">ODALV1_LOCUS13649</name>
</gene>
<feature type="compositionally biased region" description="Polar residues" evidence="2">
    <location>
        <begin position="133"/>
        <end position="142"/>
    </location>
</feature>
<sequence length="670" mass="76238">MSGSQDISPEKTYIEEVGQCFNLRSTENKFDRDRGLGLGTSSGPTSRISGSLHAAEIHKENVDGTVLHPNPNHSQRMEWYNERLNLKLQLQSMQLSLESQGKNLQFQAEMLANQRKEISELRDENSKLKTDYETNANASSFRGRSRDRHDSYAQGSRISWQNESRDREIIAPARSMESLKYSNTIASKQSQVDSVLSALRKASPEVPPENTGNGSQQRRNEHIASPNLRAPSVVDLTLGMNDDDYAHRKNLRYENGFGYKFSKNGNSFIPHNTPHTTKTDPIHVPSRSNFYIESTTGFSNPVGSGSLGSYSQRAYAGSNSNGFGMQRASSYERSSSNIATKPIMKHIDPPTYSGRSDNKSAYDFLEELKRYQNATAATHEMMLQVVIPFVLKCDAYRWYDTEQMLNPIFTWEDFVQRFRRKYQSHDYYEKLRREFDIRSQGELERLSDYIIVIIGYYKRLSRVVIDREVISKVLYGLHPTYFPFSKELCYLSTLQEFLDESQRIDDYVSRARNYKPPPTSNSIENSLQYTPFSTDGIEHKGSTNYQDKAYSTYCPAYSFSKSDKEETFSNADKPAIEIGTENVETHKDGKPNASEHANSTAIRHPSPYRTASQTSSRATSPSPTSILKNNNVQTKANVQCFRCQGNHYIRDCPVHPSNLGNRKSPDQKGQ</sequence>
<dbReference type="Proteomes" id="UP001642540">
    <property type="component" value="Unassembled WGS sequence"/>
</dbReference>
<reference evidence="3 4" key="1">
    <citation type="submission" date="2024-08" db="EMBL/GenBank/DDBJ databases">
        <authorList>
            <person name="Cucini C."/>
            <person name="Frati F."/>
        </authorList>
    </citation>
    <scope>NUCLEOTIDE SEQUENCE [LARGE SCALE GENOMIC DNA]</scope>
</reference>
<evidence type="ECO:0000256" key="2">
    <source>
        <dbReference type="SAM" id="MobiDB-lite"/>
    </source>
</evidence>
<feature type="region of interest" description="Disordered" evidence="2">
    <location>
        <begin position="581"/>
        <end position="630"/>
    </location>
</feature>
<keyword evidence="4" id="KW-1185">Reference proteome</keyword>
<evidence type="ECO:0000256" key="1">
    <source>
        <dbReference type="SAM" id="Coils"/>
    </source>
</evidence>
<proteinExistence type="predicted"/>
<evidence type="ECO:0000313" key="4">
    <source>
        <dbReference type="Proteomes" id="UP001642540"/>
    </source>
</evidence>
<feature type="region of interest" description="Disordered" evidence="2">
    <location>
        <begin position="200"/>
        <end position="226"/>
    </location>
</feature>
<name>A0ABP1QTK5_9HEXA</name>